<dbReference type="Gene3D" id="3.30.750.24">
    <property type="entry name" value="STAS domain"/>
    <property type="match status" value="1"/>
</dbReference>
<dbReference type="InterPro" id="IPR002645">
    <property type="entry name" value="STAS_dom"/>
</dbReference>
<dbReference type="InterPro" id="IPR036513">
    <property type="entry name" value="STAS_dom_sf"/>
</dbReference>
<sequence>MKYDISKNKIKFHESLSLDVIGELKVIMDEELTKKSKKWVVDLKEVNSIDTAAIQFFVILKNSLENQGKNVQFMNLSESLQKDIELLSLEGFINDSSNTGEK</sequence>
<dbReference type="EMBL" id="GU474862">
    <property type="protein sequence ID" value="ADI17385.1"/>
    <property type="molecule type" value="Genomic_DNA"/>
</dbReference>
<protein>
    <recommendedName>
        <fullName evidence="1">STAS domain-containing protein</fullName>
    </recommendedName>
</protein>
<accession>E0XSJ4</accession>
<reference evidence="2" key="1">
    <citation type="journal article" date="2011" name="Environ. Microbiol.">
        <title>Time-series analyses of Monterey Bay coastal microbial picoplankton using a 'genome proxy' microarray.</title>
        <authorList>
            <person name="Rich V.I."/>
            <person name="Pham V.D."/>
            <person name="Eppley J."/>
            <person name="Shi Y."/>
            <person name="DeLong E.F."/>
        </authorList>
    </citation>
    <scope>NUCLEOTIDE SEQUENCE</scope>
</reference>
<dbReference type="InterPro" id="IPR058548">
    <property type="entry name" value="MlaB-like_STAS"/>
</dbReference>
<dbReference type="Pfam" id="PF13466">
    <property type="entry name" value="STAS_2"/>
    <property type="match status" value="1"/>
</dbReference>
<dbReference type="SUPFAM" id="SSF52091">
    <property type="entry name" value="SpoIIaa-like"/>
    <property type="match status" value="1"/>
</dbReference>
<evidence type="ECO:0000313" key="2">
    <source>
        <dbReference type="EMBL" id="ADI17385.1"/>
    </source>
</evidence>
<dbReference type="CDD" id="cd07043">
    <property type="entry name" value="STAS_anti-anti-sigma_factors"/>
    <property type="match status" value="1"/>
</dbReference>
<feature type="domain" description="STAS" evidence="1">
    <location>
        <begin position="40"/>
        <end position="102"/>
    </location>
</feature>
<dbReference type="AlphaFoldDB" id="E0XSJ4"/>
<dbReference type="PROSITE" id="PS50801">
    <property type="entry name" value="STAS"/>
    <property type="match status" value="1"/>
</dbReference>
<name>E0XSJ4_9DELT</name>
<proteinExistence type="predicted"/>
<evidence type="ECO:0000259" key="1">
    <source>
        <dbReference type="PROSITE" id="PS50801"/>
    </source>
</evidence>
<organism evidence="2">
    <name type="scientific">uncultured delta proteobacterium HF0070_30B07</name>
    <dbReference type="NCBI Taxonomy" id="710826"/>
    <lineage>
        <taxon>Bacteria</taxon>
        <taxon>Deltaproteobacteria</taxon>
        <taxon>environmental samples</taxon>
    </lineage>
</organism>